<protein>
    <submittedName>
        <fullName evidence="2">Uncharacterized protein</fullName>
    </submittedName>
</protein>
<evidence type="ECO:0000313" key="2">
    <source>
        <dbReference type="EMBL" id="MFC5171950.1"/>
    </source>
</evidence>
<dbReference type="PANTHER" id="PTHR42305:SF1">
    <property type="entry name" value="MEMBRANE PROTEIN RV1733C-RELATED"/>
    <property type="match status" value="1"/>
</dbReference>
<gene>
    <name evidence="2" type="ORF">ACFPRK_15255</name>
</gene>
<dbReference type="InterPro" id="IPR039708">
    <property type="entry name" value="MT1774/Rv1733c-like"/>
</dbReference>
<name>A0ABW0B3W0_9ACTN</name>
<keyword evidence="3" id="KW-1185">Reference proteome</keyword>
<evidence type="ECO:0000313" key="3">
    <source>
        <dbReference type="Proteomes" id="UP001596208"/>
    </source>
</evidence>
<dbReference type="RefSeq" id="WP_053929999.1">
    <property type="nucleotide sequence ID" value="NZ_JBHSKI010000006.1"/>
</dbReference>
<proteinExistence type="predicted"/>
<sequence>MTVRAVLGIRRWRRNPLCRATDRHETWVALAAMLLMLLAAPVLGWKTGSLTDGALQRTVRAQHAQRHLTAAVVVRAASGTSRYAQDPEAAVTEGSMRTSVVADWRAPDGTARTGIVSTASRETAPGTRIRIWTDERGHPVMRPMDTSTARTHAVLAGIGAALLAAGLTEIARRLVVWRMMQRRYARLDRAWAEVGPDWGRTGTGS</sequence>
<keyword evidence="1" id="KW-0472">Membrane</keyword>
<organism evidence="2 3">
    <name type="scientific">Streptomyces mutomycini</name>
    <dbReference type="NCBI Taxonomy" id="284036"/>
    <lineage>
        <taxon>Bacteria</taxon>
        <taxon>Bacillati</taxon>
        <taxon>Actinomycetota</taxon>
        <taxon>Actinomycetes</taxon>
        <taxon>Kitasatosporales</taxon>
        <taxon>Streptomycetaceae</taxon>
        <taxon>Streptomyces</taxon>
    </lineage>
</organism>
<dbReference type="Proteomes" id="UP001596208">
    <property type="component" value="Unassembled WGS sequence"/>
</dbReference>
<evidence type="ECO:0000256" key="1">
    <source>
        <dbReference type="SAM" id="Phobius"/>
    </source>
</evidence>
<keyword evidence="1" id="KW-0812">Transmembrane</keyword>
<comment type="caution">
    <text evidence="2">The sequence shown here is derived from an EMBL/GenBank/DDBJ whole genome shotgun (WGS) entry which is preliminary data.</text>
</comment>
<dbReference type="PANTHER" id="PTHR42305">
    <property type="entry name" value="MEMBRANE PROTEIN RV1733C-RELATED"/>
    <property type="match status" value="1"/>
</dbReference>
<keyword evidence="1" id="KW-1133">Transmembrane helix</keyword>
<accession>A0ABW0B3W0</accession>
<feature type="transmembrane region" description="Helical" evidence="1">
    <location>
        <begin position="153"/>
        <end position="175"/>
    </location>
</feature>
<reference evidence="3" key="1">
    <citation type="journal article" date="2019" name="Int. J. Syst. Evol. Microbiol.">
        <title>The Global Catalogue of Microorganisms (GCM) 10K type strain sequencing project: providing services to taxonomists for standard genome sequencing and annotation.</title>
        <authorList>
            <consortium name="The Broad Institute Genomics Platform"/>
            <consortium name="The Broad Institute Genome Sequencing Center for Infectious Disease"/>
            <person name="Wu L."/>
            <person name="Ma J."/>
        </authorList>
    </citation>
    <scope>NUCLEOTIDE SEQUENCE [LARGE SCALE GENOMIC DNA]</scope>
    <source>
        <strain evidence="3">CGMCC 4.1721</strain>
    </source>
</reference>
<dbReference type="EMBL" id="JBHSKI010000006">
    <property type="protein sequence ID" value="MFC5171950.1"/>
    <property type="molecule type" value="Genomic_DNA"/>
</dbReference>